<dbReference type="Proteomes" id="UP000826661">
    <property type="component" value="Chromosome VII"/>
</dbReference>
<name>A0A8G0LTT6_9HYPO</name>
<evidence type="ECO:0000313" key="2">
    <source>
        <dbReference type="Proteomes" id="UP000826661"/>
    </source>
</evidence>
<accession>A0A8G0LTT6</accession>
<keyword evidence="2" id="KW-1185">Reference proteome</keyword>
<proteinExistence type="predicted"/>
<reference evidence="1 2" key="1">
    <citation type="journal article" date="2021" name="BMC Genomics">
        <title>Telomere-to-telomere genome assembly of asparaginase-producing Trichoderma simmonsii.</title>
        <authorList>
            <person name="Chung D."/>
            <person name="Kwon Y.M."/>
            <person name="Yang Y."/>
        </authorList>
    </citation>
    <scope>NUCLEOTIDE SEQUENCE [LARGE SCALE GENOMIC DNA]</scope>
    <source>
        <strain evidence="1 2">GH-Sj1</strain>
    </source>
</reference>
<evidence type="ECO:0000313" key="1">
    <source>
        <dbReference type="EMBL" id="QYT05696.1"/>
    </source>
</evidence>
<dbReference type="EMBL" id="CP075870">
    <property type="protein sequence ID" value="QYT05696.1"/>
    <property type="molecule type" value="Genomic_DNA"/>
</dbReference>
<sequence>MARQTERIVPFAVRSFRQRQGIAKPMKLTHTHSACQLAERTHHYSSSSGTRWIEQCKRDCKVSVLQLLDYNYTAQNYKSGRGQLPNLLSREIMASN</sequence>
<gene>
    <name evidence="1" type="ORF">H0G86_012580</name>
</gene>
<organism evidence="1 2">
    <name type="scientific">Trichoderma simmonsii</name>
    <dbReference type="NCBI Taxonomy" id="1491479"/>
    <lineage>
        <taxon>Eukaryota</taxon>
        <taxon>Fungi</taxon>
        <taxon>Dikarya</taxon>
        <taxon>Ascomycota</taxon>
        <taxon>Pezizomycotina</taxon>
        <taxon>Sordariomycetes</taxon>
        <taxon>Hypocreomycetidae</taxon>
        <taxon>Hypocreales</taxon>
        <taxon>Hypocreaceae</taxon>
        <taxon>Trichoderma</taxon>
    </lineage>
</organism>
<protein>
    <submittedName>
        <fullName evidence="1">Uncharacterized protein</fullName>
    </submittedName>
</protein>
<dbReference type="AlphaFoldDB" id="A0A8G0LTT6"/>